<dbReference type="eggNOG" id="COG1331">
    <property type="taxonomic scope" value="Bacteria"/>
</dbReference>
<dbReference type="HOGENOM" id="CLU_411475_0_0_0"/>
<proteinExistence type="predicted"/>
<dbReference type="STRING" id="661478.OP10G_2375"/>
<dbReference type="GO" id="GO:0005975">
    <property type="term" value="P:carbohydrate metabolic process"/>
    <property type="evidence" value="ECO:0007669"/>
    <property type="project" value="InterPro"/>
</dbReference>
<protein>
    <submittedName>
        <fullName evidence="2">Thymidylate kinase</fullName>
    </submittedName>
</protein>
<keyword evidence="2" id="KW-0808">Transferase</keyword>
<dbReference type="InterPro" id="IPR024705">
    <property type="entry name" value="Ssp411"/>
</dbReference>
<name>A0A068NQ98_FIMGI</name>
<dbReference type="PANTHER" id="PTHR42899:SF1">
    <property type="entry name" value="SPERMATOGENESIS-ASSOCIATED PROTEIN 20"/>
    <property type="match status" value="1"/>
</dbReference>
<sequence length="667" mass="72866">MTSVVAILCLLGFIATFLRPQIPPRPANRMAREVDAFSRQASTEPVDWKPLTADSMAEARRAGRPILLLIGSPTSSVGKTLDAMTFASTEVAIYLSRNFTCLRVDGAARPEWMNAFLPFSRLRVRFQPDLQLWALDQTGRPYQFFARINGNDSFDSNAVLPVLIDLRRRFDELSTNGPTAVAAAQEGEGHLLASLTGGAAVPFARYSESLRIGASTGWEERGMLHPQPWTWRYLLATGDFVSVRSGEAVVLRSPLADLLDGGFFHTLLTDGGRVEFEKLATENAQIMQALTETAALTGDAMARRFAEETWDYLSTYAWTDKGISIGQPGQAADTLRSPRYSVSARRAREALSPPLREWAVANLGLDVARHPQAVPYLERAHRSDRRTDAVLNLLRPTSGPDPERLDPGLADASLGCAARMIATARIWRDPIRLKHAIRLVESLEPLRTGVDVSRSLADYPQPGYLGDYLAYADVRLQDYLATGNPAAFEAGLGVLERARKLFRGRRRGVFILTPPSERPIVPGTAFPEIMDNLHGSCTSRAARLMLSYGRLLGPTPEGLDLQREAHETVNLFASLAASAGVETAGFFAAAAEATDDACLICVGPKAQELADEIAGRLPTRLVAPAFGRVRPELQHKKPGVYLIRGSISGPMSADEAWRRLPATLDLG</sequence>
<gene>
    <name evidence="2" type="ORF">OP10G_2375</name>
</gene>
<dbReference type="InterPro" id="IPR004879">
    <property type="entry name" value="Ssp411-like_TRX"/>
</dbReference>
<dbReference type="Proteomes" id="UP000027982">
    <property type="component" value="Chromosome"/>
</dbReference>
<evidence type="ECO:0000313" key="2">
    <source>
        <dbReference type="EMBL" id="AIE85743.1"/>
    </source>
</evidence>
<reference evidence="2 3" key="1">
    <citation type="journal article" date="2014" name="PLoS ONE">
        <title>The first complete genome sequence of the class fimbriimonadia in the phylum armatimonadetes.</title>
        <authorList>
            <person name="Hu Z.Y."/>
            <person name="Wang Y.Z."/>
            <person name="Im W.T."/>
            <person name="Wang S.Y."/>
            <person name="Zhao G.P."/>
            <person name="Zheng H.J."/>
            <person name="Quan Z.X."/>
        </authorList>
    </citation>
    <scope>NUCLEOTIDE SEQUENCE [LARGE SCALE GENOMIC DNA]</scope>
    <source>
        <strain evidence="2">Gsoil 348</strain>
    </source>
</reference>
<evidence type="ECO:0000313" key="3">
    <source>
        <dbReference type="Proteomes" id="UP000027982"/>
    </source>
</evidence>
<organism evidence="2 3">
    <name type="scientific">Fimbriimonas ginsengisoli Gsoil 348</name>
    <dbReference type="NCBI Taxonomy" id="661478"/>
    <lineage>
        <taxon>Bacteria</taxon>
        <taxon>Bacillati</taxon>
        <taxon>Armatimonadota</taxon>
        <taxon>Fimbriimonadia</taxon>
        <taxon>Fimbriimonadales</taxon>
        <taxon>Fimbriimonadaceae</taxon>
        <taxon>Fimbriimonas</taxon>
    </lineage>
</organism>
<dbReference type="Gene3D" id="1.50.10.10">
    <property type="match status" value="1"/>
</dbReference>
<dbReference type="SUPFAM" id="SSF48208">
    <property type="entry name" value="Six-hairpin glycosidases"/>
    <property type="match status" value="1"/>
</dbReference>
<dbReference type="PANTHER" id="PTHR42899">
    <property type="entry name" value="SPERMATOGENESIS-ASSOCIATED PROTEIN 20"/>
    <property type="match status" value="1"/>
</dbReference>
<dbReference type="KEGG" id="fgi:OP10G_2375"/>
<dbReference type="Gene3D" id="3.40.30.10">
    <property type="entry name" value="Glutaredoxin"/>
    <property type="match status" value="1"/>
</dbReference>
<accession>A0A068NQ98</accession>
<dbReference type="GO" id="GO:0016301">
    <property type="term" value="F:kinase activity"/>
    <property type="evidence" value="ECO:0007669"/>
    <property type="project" value="UniProtKB-KW"/>
</dbReference>
<dbReference type="InterPro" id="IPR012341">
    <property type="entry name" value="6hp_glycosidase-like_sf"/>
</dbReference>
<dbReference type="AlphaFoldDB" id="A0A068NQ98"/>
<dbReference type="EMBL" id="CP007139">
    <property type="protein sequence ID" value="AIE85743.1"/>
    <property type="molecule type" value="Genomic_DNA"/>
</dbReference>
<keyword evidence="2" id="KW-0418">Kinase</keyword>
<keyword evidence="3" id="KW-1185">Reference proteome</keyword>
<evidence type="ECO:0000259" key="1">
    <source>
        <dbReference type="Pfam" id="PF03190"/>
    </source>
</evidence>
<feature type="domain" description="Spermatogenesis-associated protein 20-like TRX" evidence="1">
    <location>
        <begin position="28"/>
        <end position="116"/>
    </location>
</feature>
<dbReference type="InterPro" id="IPR008928">
    <property type="entry name" value="6-hairpin_glycosidase_sf"/>
</dbReference>
<dbReference type="Pfam" id="PF03190">
    <property type="entry name" value="Thioredox_DsbH"/>
    <property type="match status" value="1"/>
</dbReference>